<dbReference type="Proteomes" id="UP000017429">
    <property type="component" value="Chromosome"/>
</dbReference>
<dbReference type="AlphaFoldDB" id="V2PXE5"/>
<dbReference type="CDD" id="cd04301">
    <property type="entry name" value="NAT_SF"/>
    <property type="match status" value="1"/>
</dbReference>
<evidence type="ECO:0000256" key="2">
    <source>
        <dbReference type="ARBA" id="ARBA00023315"/>
    </source>
</evidence>
<keyword evidence="4" id="KW-1185">Reference proteome</keyword>
<keyword evidence="2 3" id="KW-0012">Acyltransferase</keyword>
<dbReference type="EMBL" id="CP097562">
    <property type="protein sequence ID" value="USF24947.1"/>
    <property type="molecule type" value="Genomic_DNA"/>
</dbReference>
<dbReference type="SUPFAM" id="SSF55729">
    <property type="entry name" value="Acyl-CoA N-acyltransferases (Nat)"/>
    <property type="match status" value="1"/>
</dbReference>
<organism evidence="3 4">
    <name type="scientific">Mucispirillum schaedleri ASF457</name>
    <dbReference type="NCBI Taxonomy" id="1379858"/>
    <lineage>
        <taxon>Bacteria</taxon>
        <taxon>Pseudomonadati</taxon>
        <taxon>Deferribacterota</taxon>
        <taxon>Deferribacteres</taxon>
        <taxon>Deferribacterales</taxon>
        <taxon>Mucispirillaceae</taxon>
        <taxon>Mucispirillum</taxon>
    </lineage>
</organism>
<dbReference type="GO" id="GO:0016747">
    <property type="term" value="F:acyltransferase activity, transferring groups other than amino-acyl groups"/>
    <property type="evidence" value="ECO:0007669"/>
    <property type="project" value="InterPro"/>
</dbReference>
<reference evidence="3" key="3">
    <citation type="submission" date="2022-06" db="EMBL/GenBank/DDBJ databases">
        <title>Resources to Facilitate Use of the Altered Schaedler Flora (ASF) Mouse Model to Study Microbiome Function.</title>
        <authorList>
            <person name="Proctor A."/>
            <person name="Parvinroo S."/>
            <person name="Richie T."/>
            <person name="Jia X."/>
            <person name="Lee S.T.M."/>
            <person name="Karp P.D."/>
            <person name="Paley S."/>
            <person name="Kostic A.D."/>
            <person name="Pierre J.F."/>
            <person name="Wannemuehler M.J."/>
            <person name="Phillips G.J."/>
        </authorList>
    </citation>
    <scope>NUCLEOTIDE SEQUENCE</scope>
    <source>
        <strain evidence="3">ASF457</strain>
    </source>
</reference>
<evidence type="ECO:0000313" key="3">
    <source>
        <dbReference type="EMBL" id="USF24947.1"/>
    </source>
</evidence>
<dbReference type="Pfam" id="PF13673">
    <property type="entry name" value="Acetyltransf_10"/>
    <property type="match status" value="1"/>
</dbReference>
<reference evidence="3" key="2">
    <citation type="submission" date="2022-05" db="EMBL/GenBank/DDBJ databases">
        <authorList>
            <person name="Proctor A.L."/>
            <person name="Phillips G.J."/>
            <person name="Wannemuehler M.J."/>
        </authorList>
    </citation>
    <scope>NUCLEOTIDE SEQUENCE</scope>
    <source>
        <strain evidence="3">ASF457</strain>
    </source>
</reference>
<dbReference type="KEGG" id="msch:N508_002042"/>
<dbReference type="eggNOG" id="COG2153">
    <property type="taxonomic scope" value="Bacteria"/>
</dbReference>
<protein>
    <submittedName>
        <fullName evidence="3">Acetyltransferase</fullName>
        <ecNumber evidence="3">2.3.1.-</ecNumber>
    </submittedName>
</protein>
<evidence type="ECO:0000256" key="1">
    <source>
        <dbReference type="ARBA" id="ARBA00022679"/>
    </source>
</evidence>
<sequence>MDFDNDILVEYYNDVTEDIRYIRETVFVLEQGFSEEFDEIDKKSIHLLVKVNNKRAATARIFKSDNSNAKWTIGRFAVLKEYRGIGLGSFLLKKVEEKIKEQGGRTAELSAQKQAEKFYLSSGYIPMGDIYYDQHAPHIHMEKNID</sequence>
<dbReference type="InterPro" id="IPR000182">
    <property type="entry name" value="GNAT_dom"/>
</dbReference>
<dbReference type="RefSeq" id="WP_023276585.1">
    <property type="nucleotide sequence ID" value="NZ_CP097562.1"/>
</dbReference>
<gene>
    <name evidence="3" type="ORF">N508_002042</name>
</gene>
<reference evidence="3" key="1">
    <citation type="journal article" date="2014" name="Genome Announc.">
        <title>Draft genome sequences of the altered schaedler flora, a defined bacterial community from gnotobiotic mice.</title>
        <authorList>
            <person name="Wannemuehler M.J."/>
            <person name="Overstreet A.M."/>
            <person name="Ward D.V."/>
            <person name="Phillips G.J."/>
        </authorList>
    </citation>
    <scope>NUCLEOTIDE SEQUENCE</scope>
    <source>
        <strain evidence="3">ASF457</strain>
    </source>
</reference>
<dbReference type="Gene3D" id="3.40.630.30">
    <property type="match status" value="1"/>
</dbReference>
<dbReference type="InterPro" id="IPR050680">
    <property type="entry name" value="YpeA/RimI_acetyltransf"/>
</dbReference>
<dbReference type="PROSITE" id="PS51186">
    <property type="entry name" value="GNAT"/>
    <property type="match status" value="1"/>
</dbReference>
<dbReference type="PANTHER" id="PTHR43420">
    <property type="entry name" value="ACETYLTRANSFERASE"/>
    <property type="match status" value="1"/>
</dbReference>
<evidence type="ECO:0000313" key="4">
    <source>
        <dbReference type="Proteomes" id="UP000017429"/>
    </source>
</evidence>
<proteinExistence type="predicted"/>
<keyword evidence="1 3" id="KW-0808">Transferase</keyword>
<accession>V2PXE5</accession>
<name>V2PXE5_9BACT</name>
<dbReference type="InterPro" id="IPR016181">
    <property type="entry name" value="Acyl_CoA_acyltransferase"/>
</dbReference>
<dbReference type="EC" id="2.3.1.-" evidence="3"/>